<evidence type="ECO:0000313" key="1">
    <source>
        <dbReference type="EMBL" id="MFD2561471.1"/>
    </source>
</evidence>
<proteinExistence type="predicted"/>
<protein>
    <recommendedName>
        <fullName evidence="3">Lipoprotein</fullName>
    </recommendedName>
</protein>
<comment type="caution">
    <text evidence="1">The sequence shown here is derived from an EMBL/GenBank/DDBJ whole genome shotgun (WGS) entry which is preliminary data.</text>
</comment>
<gene>
    <name evidence="1" type="ORF">ACFSR1_02240</name>
</gene>
<evidence type="ECO:0008006" key="3">
    <source>
        <dbReference type="Google" id="ProtNLM"/>
    </source>
</evidence>
<evidence type="ECO:0000313" key="2">
    <source>
        <dbReference type="Proteomes" id="UP001597319"/>
    </source>
</evidence>
<name>A0ABW5LCG4_9FLAO</name>
<dbReference type="EMBL" id="JBHULE010000002">
    <property type="protein sequence ID" value="MFD2561471.1"/>
    <property type="molecule type" value="Genomic_DNA"/>
</dbReference>
<reference evidence="2" key="1">
    <citation type="journal article" date="2019" name="Int. J. Syst. Evol. Microbiol.">
        <title>The Global Catalogue of Microorganisms (GCM) 10K type strain sequencing project: providing services to taxonomists for standard genome sequencing and annotation.</title>
        <authorList>
            <consortium name="The Broad Institute Genomics Platform"/>
            <consortium name="The Broad Institute Genome Sequencing Center for Infectious Disease"/>
            <person name="Wu L."/>
            <person name="Ma J."/>
        </authorList>
    </citation>
    <scope>NUCLEOTIDE SEQUENCE [LARGE SCALE GENOMIC DNA]</scope>
    <source>
        <strain evidence="2">KCTC 52274</strain>
    </source>
</reference>
<keyword evidence="2" id="KW-1185">Reference proteome</keyword>
<accession>A0ABW5LCG4</accession>
<dbReference type="Proteomes" id="UP001597319">
    <property type="component" value="Unassembled WGS sequence"/>
</dbReference>
<sequence>MMIHKKYEQKQGVERLIHIKLIIKIIVVIFLVSCSDKPDTKKEETTTSEQDPIVSNTVVIDTITNAFPVRIGNDKGVINVLGVRTFENQKLVASDFLISLYDIPNISISEKLNKRILIDSNDTILLKDSLHYDFLNTAIIKKVDYNLVRSNTLYFKAVLENPNQKKKITGRFGLLYNSKKKKKIYGWITDEIQDIDN</sequence>
<organism evidence="1 2">
    <name type="scientific">Aquimarina rubra</name>
    <dbReference type="NCBI Taxonomy" id="1920033"/>
    <lineage>
        <taxon>Bacteria</taxon>
        <taxon>Pseudomonadati</taxon>
        <taxon>Bacteroidota</taxon>
        <taxon>Flavobacteriia</taxon>
        <taxon>Flavobacteriales</taxon>
        <taxon>Flavobacteriaceae</taxon>
        <taxon>Aquimarina</taxon>
    </lineage>
</organism>